<dbReference type="SUPFAM" id="SSF48317">
    <property type="entry name" value="Acid phosphatase/Vanadium-dependent haloperoxidase"/>
    <property type="match status" value="1"/>
</dbReference>
<dbReference type="AlphaFoldDB" id="K1XX50"/>
<dbReference type="PANTHER" id="PTHR14969:SF13">
    <property type="entry name" value="AT30094P"/>
    <property type="match status" value="1"/>
</dbReference>
<dbReference type="EMBL" id="AMFJ01036149">
    <property type="protein sequence ID" value="EKD24973.1"/>
    <property type="molecule type" value="Genomic_DNA"/>
</dbReference>
<name>K1XX50_9BACT</name>
<feature type="transmembrane region" description="Helical" evidence="1">
    <location>
        <begin position="154"/>
        <end position="176"/>
    </location>
</feature>
<proteinExistence type="predicted"/>
<organism evidence="3">
    <name type="scientific">uncultured bacterium</name>
    <name type="common">gcode 4</name>
    <dbReference type="NCBI Taxonomy" id="1234023"/>
    <lineage>
        <taxon>Bacteria</taxon>
        <taxon>environmental samples</taxon>
    </lineage>
</organism>
<dbReference type="InterPro" id="IPR036938">
    <property type="entry name" value="PAP2/HPO_sf"/>
</dbReference>
<keyword evidence="1" id="KW-0472">Membrane</keyword>
<evidence type="ECO:0000259" key="2">
    <source>
        <dbReference type="SMART" id="SM00014"/>
    </source>
</evidence>
<accession>K1XX50</accession>
<feature type="transmembrane region" description="Helical" evidence="1">
    <location>
        <begin position="28"/>
        <end position="45"/>
    </location>
</feature>
<comment type="caution">
    <text evidence="3">The sequence shown here is derived from an EMBL/GenBank/DDBJ whole genome shotgun (WGS) entry which is preliminary data.</text>
</comment>
<feature type="transmembrane region" description="Helical" evidence="1">
    <location>
        <begin position="108"/>
        <end position="125"/>
    </location>
</feature>
<feature type="domain" description="Phosphatidic acid phosphatase type 2/haloperoxidase" evidence="2">
    <location>
        <begin position="53"/>
        <end position="169"/>
    </location>
</feature>
<dbReference type="Pfam" id="PF01569">
    <property type="entry name" value="PAP2"/>
    <property type="match status" value="1"/>
</dbReference>
<dbReference type="SMART" id="SM00014">
    <property type="entry name" value="acidPPc"/>
    <property type="match status" value="1"/>
</dbReference>
<dbReference type="Gene3D" id="1.20.144.10">
    <property type="entry name" value="Phosphatidic acid phosphatase type 2/haloperoxidase"/>
    <property type="match status" value="1"/>
</dbReference>
<reference evidence="3" key="1">
    <citation type="journal article" date="2012" name="Science">
        <title>Fermentation, hydrogen, and sulfur metabolism in multiple uncultivated bacterial phyla.</title>
        <authorList>
            <person name="Wrighton K.C."/>
            <person name="Thomas B.C."/>
            <person name="Sharon I."/>
            <person name="Miller C.S."/>
            <person name="Castelle C.J."/>
            <person name="VerBerkmoes N.C."/>
            <person name="Wilkins M.J."/>
            <person name="Hettich R.L."/>
            <person name="Lipton M.S."/>
            <person name="Williams K.H."/>
            <person name="Long P.E."/>
            <person name="Banfield J.F."/>
        </authorList>
    </citation>
    <scope>NUCLEOTIDE SEQUENCE [LARGE SCALE GENOMIC DNA]</scope>
</reference>
<keyword evidence="1" id="KW-1133">Transmembrane helix</keyword>
<keyword evidence="1" id="KW-0812">Transmembrane</keyword>
<protein>
    <submittedName>
        <fullName evidence="3">Phosphoesterase PA-phosphatase related protein</fullName>
    </submittedName>
</protein>
<dbReference type="PANTHER" id="PTHR14969">
    <property type="entry name" value="SPHINGOSINE-1-PHOSPHATE PHOSPHOHYDROLASE"/>
    <property type="match status" value="1"/>
</dbReference>
<gene>
    <name evidence="3" type="ORF">ACD_80C00142G0015</name>
</gene>
<feature type="transmembrane region" description="Helical" evidence="1">
    <location>
        <begin position="52"/>
        <end position="68"/>
    </location>
</feature>
<dbReference type="InterPro" id="IPR000326">
    <property type="entry name" value="PAP2/HPO"/>
</dbReference>
<sequence length="179" mass="20657">MDFQIVTLINQFWHTSRLDIFSQYISRNWWIVIIRAIVVALAMIFKKKYRKFVLFSFVLAGALFYLTSEIGFKTLLVQETGIRPRPYVAHADIIQPIGNQYADSSFPSSHMALTVAMITVLIMLFPAVRPYAILYALLMAWSRIYNGMHYPSDVLVGSILWIICGWIGVVLSRRVFRSK</sequence>
<evidence type="ECO:0000313" key="3">
    <source>
        <dbReference type="EMBL" id="EKD24973.1"/>
    </source>
</evidence>
<evidence type="ECO:0000256" key="1">
    <source>
        <dbReference type="SAM" id="Phobius"/>
    </source>
</evidence>